<name>A0A2P4NP51_9EURY</name>
<organism evidence="1 2">
    <name type="scientific">Haloferax marisrubri</name>
    <dbReference type="NCBI Taxonomy" id="1544719"/>
    <lineage>
        <taxon>Archaea</taxon>
        <taxon>Methanobacteriati</taxon>
        <taxon>Methanobacteriota</taxon>
        <taxon>Stenosarchaea group</taxon>
        <taxon>Halobacteria</taxon>
        <taxon>Halobacteriales</taxon>
        <taxon>Haloferacaceae</taxon>
        <taxon>Haloferax</taxon>
    </lineage>
</organism>
<dbReference type="InterPro" id="IPR017850">
    <property type="entry name" value="Alkaline_phosphatase_core_sf"/>
</dbReference>
<dbReference type="OrthoDB" id="100846at2157"/>
<keyword evidence="2" id="KW-1185">Reference proteome</keyword>
<comment type="caution">
    <text evidence="1">The sequence shown here is derived from an EMBL/GenBank/DDBJ whole genome shotgun (WGS) entry which is preliminary data.</text>
</comment>
<evidence type="ECO:0000313" key="1">
    <source>
        <dbReference type="EMBL" id="POG54943.1"/>
    </source>
</evidence>
<evidence type="ECO:0000313" key="2">
    <source>
        <dbReference type="Proteomes" id="UP000053621"/>
    </source>
</evidence>
<gene>
    <name evidence="1" type="ORF">AUR65_014575</name>
</gene>
<dbReference type="SUPFAM" id="SSF53649">
    <property type="entry name" value="Alkaline phosphatase-like"/>
    <property type="match status" value="1"/>
</dbReference>
<sequence>MTLTDWLNESKFKVREYGLVDGITSSAYDFWSGALRRGFHRAGADQLGTSIYDRDWDALVVLDTARVDAMEAVADEYDFLPSHVPPETSLGSTSWEWLHRNFTPERSAELAETAYVTANAHTRRFGDEFQVGPDAFGLLDEVWEYAWDEGFGGMPPESVTDRAISVGRETDYDRLIVHYMQPHTPYRTLDVSNVDSREQGEMTRSEWDLLQTGQLDRDVAWEAYLDNLRWGLDEVETLLENLDADTVVLTADHGEAFGEWGIYGHIRHVPLPELRQVPWVKLSASDDETYEPSLEHAETQVSDDAVEERLRALGYK</sequence>
<accession>A0A2P4NP51</accession>
<dbReference type="RefSeq" id="WP_058567548.1">
    <property type="nucleotide sequence ID" value="NZ_LOPW02000017.1"/>
</dbReference>
<protein>
    <recommendedName>
        <fullName evidence="3">Sulfatase N-terminal domain-containing protein</fullName>
    </recommendedName>
</protein>
<dbReference type="EMBL" id="LOPW02000017">
    <property type="protein sequence ID" value="POG54943.1"/>
    <property type="molecule type" value="Genomic_DNA"/>
</dbReference>
<reference evidence="1" key="1">
    <citation type="submission" date="2017-08" db="EMBL/GenBank/DDBJ databases">
        <title>Haloferax marisrubri sp. nov., isolated from the Discovery deep brine-seawater interface in the Red Sea.</title>
        <authorList>
            <person name="Zhang G."/>
            <person name="Stingl U."/>
        </authorList>
    </citation>
    <scope>NUCLEOTIDE SEQUENCE [LARGE SCALE GENOMIC DNA]</scope>
    <source>
        <strain evidence="1">SB3</strain>
    </source>
</reference>
<evidence type="ECO:0008006" key="3">
    <source>
        <dbReference type="Google" id="ProtNLM"/>
    </source>
</evidence>
<proteinExistence type="predicted"/>
<dbReference type="Proteomes" id="UP000053621">
    <property type="component" value="Unassembled WGS sequence"/>
</dbReference>
<dbReference type="AlphaFoldDB" id="A0A2P4NP51"/>
<dbReference type="Gene3D" id="3.40.720.10">
    <property type="entry name" value="Alkaline Phosphatase, subunit A"/>
    <property type="match status" value="1"/>
</dbReference>